<dbReference type="GO" id="GO:0009982">
    <property type="term" value="F:pseudouridine synthase activity"/>
    <property type="evidence" value="ECO:0007669"/>
    <property type="project" value="InterPro"/>
</dbReference>
<reference evidence="8 9" key="1">
    <citation type="submission" date="2019-08" db="EMBL/GenBank/DDBJ databases">
        <title>In-depth cultivation of the pig gut microbiome towards novel bacterial diversity and tailored functional studies.</title>
        <authorList>
            <person name="Wylensek D."/>
            <person name="Hitch T.C.A."/>
            <person name="Clavel T."/>
        </authorList>
    </citation>
    <scope>NUCLEOTIDE SEQUENCE [LARGE SCALE GENOMIC DNA]</scope>
    <source>
        <strain evidence="8 9">WCA-389-WT-23D1</strain>
    </source>
</reference>
<protein>
    <recommendedName>
        <fullName evidence="4">RNA pseudouridylate synthase</fullName>
    </recommendedName>
    <alternativeName>
        <fullName evidence="5">RNA-uridine isomerase</fullName>
    </alternativeName>
</protein>
<dbReference type="Pfam" id="PF00849">
    <property type="entry name" value="PseudoU_synth_2"/>
    <property type="match status" value="1"/>
</dbReference>
<dbReference type="PANTHER" id="PTHR21600">
    <property type="entry name" value="MITOCHONDRIAL RNA PSEUDOURIDINE SYNTHASE"/>
    <property type="match status" value="1"/>
</dbReference>
<dbReference type="GO" id="GO:0003723">
    <property type="term" value="F:RNA binding"/>
    <property type="evidence" value="ECO:0007669"/>
    <property type="project" value="UniProtKB-KW"/>
</dbReference>
<dbReference type="InterPro" id="IPR006145">
    <property type="entry name" value="PsdUridine_synth_RsuA/RluA"/>
</dbReference>
<evidence type="ECO:0000256" key="5">
    <source>
        <dbReference type="ARBA" id="ARBA00033164"/>
    </source>
</evidence>
<organism evidence="8 9">
    <name type="scientific">Clostridium porci</name>
    <dbReference type="NCBI Taxonomy" id="2605778"/>
    <lineage>
        <taxon>Bacteria</taxon>
        <taxon>Bacillati</taxon>
        <taxon>Bacillota</taxon>
        <taxon>Clostridia</taxon>
        <taxon>Eubacteriales</taxon>
        <taxon>Clostridiaceae</taxon>
        <taxon>Clostridium</taxon>
    </lineage>
</organism>
<comment type="similarity">
    <text evidence="2">Belongs to the pseudouridine synthase RluA family.</text>
</comment>
<dbReference type="InterPro" id="IPR050188">
    <property type="entry name" value="RluA_PseudoU_synthase"/>
</dbReference>
<evidence type="ECO:0000313" key="8">
    <source>
        <dbReference type="EMBL" id="MSS35347.1"/>
    </source>
</evidence>
<keyword evidence="3" id="KW-0413">Isomerase</keyword>
<dbReference type="GO" id="GO:0006396">
    <property type="term" value="P:RNA processing"/>
    <property type="evidence" value="ECO:0007669"/>
    <property type="project" value="UniProtKB-ARBA"/>
</dbReference>
<sequence length="342" mass="38122">MQTLIVTPNEAGQRMDKLLAKYLNQAGKGFLYKMMRKKNITLNGRKCDGSERLVIGDAIQLFLSDETIEIFSSPVPTSPAFETRAPAKCRPVTGISHCADRKRFDIIYEDSHILVVNKPSGMLSQKAKERDVALNEHILNYLIESGRLPVSQLRTFRPSICNRLDRNTSGLVVAGKSLAGLQVMNQVFKDRSIHKYYQCIVSGKVEKKQLIAGFLKKDGTANTVTVYPLETENSVPIMTEYLPLSGNGTCTLLQVTLITGRSHQIRAHLASIGHPILGDCKYGSRSLNEAMKVKYGLRSQLLHSWKLVMPEGLSLPLAHLSGREFTAPLPELFRRVMQGENL</sequence>
<dbReference type="Gene3D" id="3.10.290.10">
    <property type="entry name" value="RNA-binding S4 domain"/>
    <property type="match status" value="1"/>
</dbReference>
<evidence type="ECO:0000256" key="3">
    <source>
        <dbReference type="ARBA" id="ARBA00023235"/>
    </source>
</evidence>
<dbReference type="Proteomes" id="UP000429958">
    <property type="component" value="Unassembled WGS sequence"/>
</dbReference>
<evidence type="ECO:0000256" key="4">
    <source>
        <dbReference type="ARBA" id="ARBA00031870"/>
    </source>
</evidence>
<dbReference type="PROSITE" id="PS01129">
    <property type="entry name" value="PSI_RLU"/>
    <property type="match status" value="1"/>
</dbReference>
<evidence type="ECO:0000259" key="7">
    <source>
        <dbReference type="Pfam" id="PF00849"/>
    </source>
</evidence>
<comment type="catalytic activity">
    <reaction evidence="1">
        <text>a uridine in RNA = a pseudouridine in RNA</text>
        <dbReference type="Rhea" id="RHEA:48348"/>
        <dbReference type="Rhea" id="RHEA-COMP:12068"/>
        <dbReference type="Rhea" id="RHEA-COMP:12069"/>
        <dbReference type="ChEBI" id="CHEBI:65314"/>
        <dbReference type="ChEBI" id="CHEBI:65315"/>
    </reaction>
</comment>
<evidence type="ECO:0000256" key="2">
    <source>
        <dbReference type="ARBA" id="ARBA00010876"/>
    </source>
</evidence>
<dbReference type="InterPro" id="IPR020103">
    <property type="entry name" value="PsdUridine_synth_cat_dom_sf"/>
</dbReference>
<evidence type="ECO:0000256" key="1">
    <source>
        <dbReference type="ARBA" id="ARBA00000073"/>
    </source>
</evidence>
<accession>A0A7X2TB20</accession>
<gene>
    <name evidence="8" type="ORF">FYJ39_01785</name>
</gene>
<feature type="domain" description="Pseudouridine synthase RsuA/RluA-like" evidence="7">
    <location>
        <begin position="112"/>
        <end position="271"/>
    </location>
</feature>
<dbReference type="GO" id="GO:0140098">
    <property type="term" value="F:catalytic activity, acting on RNA"/>
    <property type="evidence" value="ECO:0007669"/>
    <property type="project" value="UniProtKB-ARBA"/>
</dbReference>
<dbReference type="PANTHER" id="PTHR21600:SF83">
    <property type="entry name" value="PSEUDOURIDYLATE SYNTHASE RPUSD4, MITOCHONDRIAL"/>
    <property type="match status" value="1"/>
</dbReference>
<keyword evidence="6" id="KW-0694">RNA-binding</keyword>
<dbReference type="InterPro" id="IPR036986">
    <property type="entry name" value="S4_RNA-bd_sf"/>
</dbReference>
<dbReference type="InterPro" id="IPR006224">
    <property type="entry name" value="PsdUridine_synth_RluA-like_CS"/>
</dbReference>
<dbReference type="SUPFAM" id="SSF55120">
    <property type="entry name" value="Pseudouridine synthase"/>
    <property type="match status" value="1"/>
</dbReference>
<dbReference type="Gene3D" id="3.30.2350.10">
    <property type="entry name" value="Pseudouridine synthase"/>
    <property type="match status" value="1"/>
</dbReference>
<dbReference type="EMBL" id="VUMD01000001">
    <property type="protein sequence ID" value="MSS35347.1"/>
    <property type="molecule type" value="Genomic_DNA"/>
</dbReference>
<dbReference type="PROSITE" id="PS50889">
    <property type="entry name" value="S4"/>
    <property type="match status" value="1"/>
</dbReference>
<proteinExistence type="inferred from homology"/>
<comment type="caution">
    <text evidence="8">The sequence shown here is derived from an EMBL/GenBank/DDBJ whole genome shotgun (WGS) entry which is preliminary data.</text>
</comment>
<dbReference type="GO" id="GO:0001522">
    <property type="term" value="P:pseudouridine synthesis"/>
    <property type="evidence" value="ECO:0007669"/>
    <property type="project" value="InterPro"/>
</dbReference>
<keyword evidence="9" id="KW-1185">Reference proteome</keyword>
<evidence type="ECO:0000256" key="6">
    <source>
        <dbReference type="PROSITE-ProRule" id="PRU00182"/>
    </source>
</evidence>
<evidence type="ECO:0000313" key="9">
    <source>
        <dbReference type="Proteomes" id="UP000429958"/>
    </source>
</evidence>
<name>A0A7X2TB20_9CLOT</name>
<dbReference type="RefSeq" id="WP_154470745.1">
    <property type="nucleotide sequence ID" value="NZ_DBEWUL010000097.1"/>
</dbReference>
<dbReference type="AlphaFoldDB" id="A0A7X2TB20"/>
<dbReference type="CDD" id="cd02869">
    <property type="entry name" value="PseudoU_synth_RluA_like"/>
    <property type="match status" value="1"/>
</dbReference>